<comment type="caution">
    <text evidence="1">The sequence shown here is derived from an EMBL/GenBank/DDBJ whole genome shotgun (WGS) entry which is preliminary data.</text>
</comment>
<dbReference type="Proteomes" id="UP000319160">
    <property type="component" value="Unassembled WGS sequence"/>
</dbReference>
<dbReference type="OrthoDB" id="5243686at2759"/>
<evidence type="ECO:0000313" key="2">
    <source>
        <dbReference type="Proteomes" id="UP000319160"/>
    </source>
</evidence>
<proteinExistence type="predicted"/>
<gene>
    <name evidence="1" type="ORF">FHL15_009606</name>
</gene>
<protein>
    <submittedName>
        <fullName evidence="1">Uncharacterized protein</fullName>
    </submittedName>
</protein>
<dbReference type="EMBL" id="VFLP01000067">
    <property type="protein sequence ID" value="TRX89437.1"/>
    <property type="molecule type" value="Genomic_DNA"/>
</dbReference>
<sequence>MENQSELRLTSVLPINGYNSLLSMDIEKTFALAVDIKFVLVIASQAGEQFMKRDGDTGPVATGEIVLNAGRSYVGMFVHPSEVFGTHNSRRQRSKQHGTSSLSELGANRKGSFTFLFVVNSLSVRKDAEPLTDQWGARMPPECALDYEAEGQGAVWRYRDGVIERAQGYDWDRDYEVHPVTGLMPEGCINLIDRDGVRWPMPEYKKFTVFNCWGPLPCVYVRGDVLSMLIGPYGNGDCWRFMSFERHDHSGVTRIAEAGNAQTVVGRNPSWMPSLVPEMFRSLDRNAPPSEGLSGELGVILGQMALTESYSRTDKPFELKDPTDLRGVLVVICLDSYENEEGSTAGRLRSFEEQGVIVRE</sequence>
<reference evidence="2" key="1">
    <citation type="submission" date="2019-06" db="EMBL/GenBank/DDBJ databases">
        <title>Draft genome sequence of the griseofulvin-producing fungus Xylaria cubensis strain G536.</title>
        <authorList>
            <person name="Mead M.E."/>
            <person name="Raja H.A."/>
            <person name="Steenwyk J.L."/>
            <person name="Knowles S.L."/>
            <person name="Oberlies N.H."/>
            <person name="Rokas A."/>
        </authorList>
    </citation>
    <scope>NUCLEOTIDE SEQUENCE [LARGE SCALE GENOMIC DNA]</scope>
    <source>
        <strain evidence="2">G536</strain>
    </source>
</reference>
<name>A0A553HND4_9PEZI</name>
<evidence type="ECO:0000313" key="1">
    <source>
        <dbReference type="EMBL" id="TRX89437.1"/>
    </source>
</evidence>
<dbReference type="STRING" id="2512241.A0A553HND4"/>
<organism evidence="1 2">
    <name type="scientific">Xylaria flabelliformis</name>
    <dbReference type="NCBI Taxonomy" id="2512241"/>
    <lineage>
        <taxon>Eukaryota</taxon>
        <taxon>Fungi</taxon>
        <taxon>Dikarya</taxon>
        <taxon>Ascomycota</taxon>
        <taxon>Pezizomycotina</taxon>
        <taxon>Sordariomycetes</taxon>
        <taxon>Xylariomycetidae</taxon>
        <taxon>Xylariales</taxon>
        <taxon>Xylariaceae</taxon>
        <taxon>Xylaria</taxon>
    </lineage>
</organism>
<accession>A0A553HND4</accession>
<dbReference type="AlphaFoldDB" id="A0A553HND4"/>
<keyword evidence="2" id="KW-1185">Reference proteome</keyword>